<protein>
    <submittedName>
        <fullName evidence="4">DUF4476 domain-containing protein</fullName>
    </submittedName>
</protein>
<feature type="chain" id="PRO_5022932595" evidence="2">
    <location>
        <begin position="27"/>
        <end position="489"/>
    </location>
</feature>
<evidence type="ECO:0000259" key="3">
    <source>
        <dbReference type="Pfam" id="PF14771"/>
    </source>
</evidence>
<keyword evidence="5" id="KW-1185">Reference proteome</keyword>
<feature type="signal peptide" evidence="2">
    <location>
        <begin position="1"/>
        <end position="26"/>
    </location>
</feature>
<accession>A0A5B8VM51</accession>
<evidence type="ECO:0000256" key="1">
    <source>
        <dbReference type="SAM" id="MobiDB-lite"/>
    </source>
</evidence>
<evidence type="ECO:0000313" key="5">
    <source>
        <dbReference type="Proteomes" id="UP000321291"/>
    </source>
</evidence>
<organism evidence="4 5">
    <name type="scientific">Arachidicoccus ginsenosidivorans</name>
    <dbReference type="NCBI Taxonomy" id="496057"/>
    <lineage>
        <taxon>Bacteria</taxon>
        <taxon>Pseudomonadati</taxon>
        <taxon>Bacteroidota</taxon>
        <taxon>Chitinophagia</taxon>
        <taxon>Chitinophagales</taxon>
        <taxon>Chitinophagaceae</taxon>
        <taxon>Arachidicoccus</taxon>
    </lineage>
</organism>
<dbReference type="Proteomes" id="UP000321291">
    <property type="component" value="Chromosome"/>
</dbReference>
<feature type="region of interest" description="Disordered" evidence="1">
    <location>
        <begin position="306"/>
        <end position="389"/>
    </location>
</feature>
<proteinExistence type="predicted"/>
<feature type="domain" description="DUF4476" evidence="3">
    <location>
        <begin position="399"/>
        <end position="488"/>
    </location>
</feature>
<evidence type="ECO:0000313" key="4">
    <source>
        <dbReference type="EMBL" id="QEC71318.1"/>
    </source>
</evidence>
<name>A0A5B8VM51_9BACT</name>
<gene>
    <name evidence="4" type="ORF">FSB73_06150</name>
</gene>
<reference evidence="4 5" key="1">
    <citation type="journal article" date="2017" name="Int. J. Syst. Evol. Microbiol.">
        <title>Arachidicoccus ginsenosidivorans sp. nov., with ginsenoside-converting activity isolated from ginseng cultivating soil.</title>
        <authorList>
            <person name="Siddiqi M.Z."/>
            <person name="Aslam Z."/>
            <person name="Im W.T."/>
        </authorList>
    </citation>
    <scope>NUCLEOTIDE SEQUENCE [LARGE SCALE GENOMIC DNA]</scope>
    <source>
        <strain evidence="4 5">Gsoil 809</strain>
    </source>
</reference>
<evidence type="ECO:0000256" key="2">
    <source>
        <dbReference type="SAM" id="SignalP"/>
    </source>
</evidence>
<dbReference type="Pfam" id="PF14771">
    <property type="entry name" value="DUF4476"/>
    <property type="match status" value="1"/>
</dbReference>
<sequence length="489" mass="54123">MTRQSIKRILLFLCMAVLVFTTQSKAQDPDNNHFIYIQAKAKQPFYVILNKKVYSSSSIGYLIIPKLKDGSYDLRIGFPQAQAPEQNFTCVVKGADAGYSLEKSDGKLGLLNLQTKQFIASSSQTTLEDQYSVASAKVDDATDKVKDKANEAKAEAKDTNNAFSAMLSDAANDPTLALPVETPKATLGKKEDKTSTQVDDFGKDPIADSKAIVEAVPEENLKPAENTEADLSKTYGVIKSIQQRSKKGTSMTFVMFNSRSTDTVDILVPHSAVTENEEKTTGIAPTPISKKESLALFTNTEADSFNIGEQNGVNERREARKKKREEKKFVDLGNSDQENAKSEIKGAVNNPFYNKQKDVNSDADDSQSSDIPKARTDAQVAVDAEPSSQAKETIECDPITDKNFQKMQKKMIARNNDNDMIAIVDKYIDGKCLTTKQVKALGGLFLSDAGRYALFHDTYSHVSDKQNFPSLENQLLDSYFKKRFQKIIQ</sequence>
<dbReference type="InterPro" id="IPR028011">
    <property type="entry name" value="DUF4476"/>
</dbReference>
<dbReference type="OrthoDB" id="653675at2"/>
<dbReference type="EMBL" id="CP042434">
    <property type="protein sequence ID" value="QEC71318.1"/>
    <property type="molecule type" value="Genomic_DNA"/>
</dbReference>
<dbReference type="AlphaFoldDB" id="A0A5B8VM51"/>
<keyword evidence="2" id="KW-0732">Signal</keyword>
<dbReference type="RefSeq" id="WP_146780592.1">
    <property type="nucleotide sequence ID" value="NZ_CP042434.1"/>
</dbReference>
<dbReference type="KEGG" id="agi:FSB73_06150"/>